<feature type="transmembrane region" description="Helical" evidence="1">
    <location>
        <begin position="20"/>
        <end position="42"/>
    </location>
</feature>
<dbReference type="RefSeq" id="WP_048383633.1">
    <property type="nucleotide sequence ID" value="NZ_CP011494.1"/>
</dbReference>
<dbReference type="PATRIC" id="fig|330734.3.peg.152"/>
<evidence type="ECO:0000313" key="2">
    <source>
        <dbReference type="EMBL" id="AKO51119.1"/>
    </source>
</evidence>
<proteinExistence type="predicted"/>
<dbReference type="PANTHER" id="PTHR30441:SF8">
    <property type="entry name" value="DUF748 DOMAIN-CONTAINING PROTEIN"/>
    <property type="match status" value="1"/>
</dbReference>
<dbReference type="STRING" id="330734.ABA45_00685"/>
<gene>
    <name evidence="2" type="ORF">ABA45_00685</name>
</gene>
<dbReference type="EMBL" id="CP011494">
    <property type="protein sequence ID" value="AKO51119.1"/>
    <property type="molecule type" value="Genomic_DNA"/>
</dbReference>
<evidence type="ECO:0000313" key="3">
    <source>
        <dbReference type="Proteomes" id="UP000036406"/>
    </source>
</evidence>
<reference evidence="2 3" key="1">
    <citation type="submission" date="2015-05" db="EMBL/GenBank/DDBJ databases">
        <title>Complete genome of Marinobacter psychrophilus strain 20041T isolated from sea-ice of the Canadian Basin.</title>
        <authorList>
            <person name="Song L."/>
            <person name="Ren L."/>
            <person name="Yu Y."/>
            <person name="Wang X."/>
        </authorList>
    </citation>
    <scope>NUCLEOTIDE SEQUENCE [LARGE SCALE GENOMIC DNA]</scope>
    <source>
        <strain evidence="2 3">20041</strain>
    </source>
</reference>
<dbReference type="AlphaFoldDB" id="A0A0H4HWN8"/>
<dbReference type="KEGG" id="mpq:ABA45_00685"/>
<evidence type="ECO:0000256" key="1">
    <source>
        <dbReference type="SAM" id="Phobius"/>
    </source>
</evidence>
<dbReference type="Pfam" id="PF05359">
    <property type="entry name" value="DUF748"/>
    <property type="match status" value="2"/>
</dbReference>
<sequence length="909" mass="98527">MAERPVRQIRQRNVWPRLAVVVLIVLLLCYALGGFLLLPWWVQKNLPHYAQQQLGWQATVGEVHANPFTFSAELRNLQANDASGEPVLAFQRLYVNLSAFDLFNGTTGFQAVELEQPMLRLDVLASGQLNLMRDWQQAPARAGQSSDTTDIQSDTVPGSLRIYLQQGDLSAGTLVLRDFNKNSSVEFRITPLTFSLQNLATWARPGDIGQYRLEAVLDQQALSWQGSFEVDPMYSRGSLSVDNLGPGVLSYLLAPYMPFQLRSGRVSLNTDYQWQAAQPMELLTQHGKLTFDDATLALAAEPSEVAFRSGALTVDQIRFDLAARRIEVGKIEFDGPELNLNRSANGDIDWLVADVRPAGEGFASRYGQYDSSPEFRWSVAGMNIRDGQLSWRDQVPANIAELQLNDLNLSLGAFTDHFDEPVNYRANAVLASGGSLDVNGQFTTRPFNLEMAVVGNELALPAFAPYVQQRMAIELPAGLLSVDGSLNLDQQRLPLTGTFNGSASVTGLDTRLPGNGQPLLAWQTLQLAPIEYNVNPARLEIGRVTLIDLAANITRNDDGSHDITHLLTLAPAGTPTAAAANENQGFIFRIGELQLDNADVDFTDRTLTPELTTRFGQLQGNFSGLSNIPPQQGRVSLKGKVNQVGNLDMNGLIATLGTDQQSDLVLNLENLELPRLSPYFGRYLGYGIAGGKLDLKLDYQLQGTRINASNQIILNRLELGQPMPSEQAIGGPIKLGLALLRDDNNVIELNVPVNGDLADPKFQMGKVMMRSFVDALTKAATSPFAQMGTLTDIAGLGGEQLHQVSFAPGGMELTATSTRKLAALAQVLNQKTELILSIRGAAAPEADTGVGAGAPSPGALADNRAVALRQLLVNTHGVNSQQIVVSAPETDASVDANGNIAVNFTLDAR</sequence>
<dbReference type="InterPro" id="IPR008023">
    <property type="entry name" value="DUF748"/>
</dbReference>
<keyword evidence="3" id="KW-1185">Reference proteome</keyword>
<keyword evidence="1" id="KW-0812">Transmembrane</keyword>
<dbReference type="InterPro" id="IPR036737">
    <property type="entry name" value="OmpA-like_sf"/>
</dbReference>
<accession>A0A0H4HWN8</accession>
<protein>
    <submittedName>
        <fullName evidence="2">Uncharacterized protein</fullName>
    </submittedName>
</protein>
<dbReference type="PANTHER" id="PTHR30441">
    <property type="entry name" value="DUF748 DOMAIN-CONTAINING PROTEIN"/>
    <property type="match status" value="1"/>
</dbReference>
<dbReference type="GO" id="GO:0090313">
    <property type="term" value="P:regulation of protein targeting to membrane"/>
    <property type="evidence" value="ECO:0007669"/>
    <property type="project" value="TreeGrafter"/>
</dbReference>
<dbReference type="SUPFAM" id="SSF103088">
    <property type="entry name" value="OmpA-like"/>
    <property type="match status" value="1"/>
</dbReference>
<organism evidence="2 3">
    <name type="scientific">Marinobacter psychrophilus</name>
    <dbReference type="NCBI Taxonomy" id="330734"/>
    <lineage>
        <taxon>Bacteria</taxon>
        <taxon>Pseudomonadati</taxon>
        <taxon>Pseudomonadota</taxon>
        <taxon>Gammaproteobacteria</taxon>
        <taxon>Pseudomonadales</taxon>
        <taxon>Marinobacteraceae</taxon>
        <taxon>Marinobacter</taxon>
    </lineage>
</organism>
<dbReference type="Gene3D" id="3.30.1330.60">
    <property type="entry name" value="OmpA-like domain"/>
    <property type="match status" value="1"/>
</dbReference>
<dbReference type="Proteomes" id="UP000036406">
    <property type="component" value="Chromosome"/>
</dbReference>
<dbReference type="GO" id="GO:0005886">
    <property type="term" value="C:plasma membrane"/>
    <property type="evidence" value="ECO:0007669"/>
    <property type="project" value="TreeGrafter"/>
</dbReference>
<keyword evidence="1" id="KW-1133">Transmembrane helix</keyword>
<dbReference type="InterPro" id="IPR052894">
    <property type="entry name" value="AsmA-related"/>
</dbReference>
<keyword evidence="1" id="KW-0472">Membrane</keyword>
<name>A0A0H4HWN8_9GAMM</name>